<protein>
    <submittedName>
        <fullName evidence="2 3">Uncharacterized protein</fullName>
    </submittedName>
</protein>
<proteinExistence type="predicted"/>
<sequence length="66" mass="7212">MLPDTTTEDAKSAEASLCRGGGRRCWPSQHAMPSQTLEQGGHGGLPCVRNGAVHIHVPRFEFRVRN</sequence>
<keyword evidence="4" id="KW-1185">Reference proteome</keyword>
<dbReference type="EMBL" id="ABEU02000022">
    <property type="protein sequence ID" value="PNR30552.1"/>
    <property type="molecule type" value="Genomic_DNA"/>
</dbReference>
<dbReference type="Gramene" id="Pp3c22_8040V3.1">
    <property type="protein sequence ID" value="PAC:32905338.CDS.1"/>
    <property type="gene ID" value="Pp3c22_8040"/>
</dbReference>
<dbReference type="AlphaFoldDB" id="A0A2K1IMP8"/>
<gene>
    <name evidence="2" type="ORF">PHYPA_026868</name>
</gene>
<evidence type="ECO:0000313" key="4">
    <source>
        <dbReference type="Proteomes" id="UP000006727"/>
    </source>
</evidence>
<organism evidence="2">
    <name type="scientific">Physcomitrium patens</name>
    <name type="common">Spreading-leaved earth moss</name>
    <name type="synonym">Physcomitrella patens</name>
    <dbReference type="NCBI Taxonomy" id="3218"/>
    <lineage>
        <taxon>Eukaryota</taxon>
        <taxon>Viridiplantae</taxon>
        <taxon>Streptophyta</taxon>
        <taxon>Embryophyta</taxon>
        <taxon>Bryophyta</taxon>
        <taxon>Bryophytina</taxon>
        <taxon>Bryopsida</taxon>
        <taxon>Funariidae</taxon>
        <taxon>Funariales</taxon>
        <taxon>Funariaceae</taxon>
        <taxon>Physcomitrium</taxon>
    </lineage>
</organism>
<feature type="region of interest" description="Disordered" evidence="1">
    <location>
        <begin position="1"/>
        <end position="21"/>
    </location>
</feature>
<dbReference type="InParanoid" id="A0A2K1IMP8"/>
<reference evidence="2 4" key="2">
    <citation type="journal article" date="2018" name="Plant J.">
        <title>The Physcomitrella patens chromosome-scale assembly reveals moss genome structure and evolution.</title>
        <authorList>
            <person name="Lang D."/>
            <person name="Ullrich K.K."/>
            <person name="Murat F."/>
            <person name="Fuchs J."/>
            <person name="Jenkins J."/>
            <person name="Haas F.B."/>
            <person name="Piednoel M."/>
            <person name="Gundlach H."/>
            <person name="Van Bel M."/>
            <person name="Meyberg R."/>
            <person name="Vives C."/>
            <person name="Morata J."/>
            <person name="Symeonidi A."/>
            <person name="Hiss M."/>
            <person name="Muchero W."/>
            <person name="Kamisugi Y."/>
            <person name="Saleh O."/>
            <person name="Blanc G."/>
            <person name="Decker E.L."/>
            <person name="van Gessel N."/>
            <person name="Grimwood J."/>
            <person name="Hayes R.D."/>
            <person name="Graham S.W."/>
            <person name="Gunter L.E."/>
            <person name="McDaniel S.F."/>
            <person name="Hoernstein S.N.W."/>
            <person name="Larsson A."/>
            <person name="Li F.W."/>
            <person name="Perroud P.F."/>
            <person name="Phillips J."/>
            <person name="Ranjan P."/>
            <person name="Rokshar D.S."/>
            <person name="Rothfels C.J."/>
            <person name="Schneider L."/>
            <person name="Shu S."/>
            <person name="Stevenson D.W."/>
            <person name="Thummler F."/>
            <person name="Tillich M."/>
            <person name="Villarreal Aguilar J.C."/>
            <person name="Widiez T."/>
            <person name="Wong G.K."/>
            <person name="Wymore A."/>
            <person name="Zhang Y."/>
            <person name="Zimmer A.D."/>
            <person name="Quatrano R.S."/>
            <person name="Mayer K.F.X."/>
            <person name="Goodstein D."/>
            <person name="Casacuberta J.M."/>
            <person name="Vandepoele K."/>
            <person name="Reski R."/>
            <person name="Cuming A.C."/>
            <person name="Tuskan G.A."/>
            <person name="Maumus F."/>
            <person name="Salse J."/>
            <person name="Schmutz J."/>
            <person name="Rensing S.A."/>
        </authorList>
    </citation>
    <scope>NUCLEOTIDE SEQUENCE [LARGE SCALE GENOMIC DNA]</scope>
    <source>
        <strain evidence="3 4">cv. Gransden 2004</strain>
    </source>
</reference>
<accession>A0A2K1IMP8</accession>
<evidence type="ECO:0000313" key="2">
    <source>
        <dbReference type="EMBL" id="PNR30552.1"/>
    </source>
</evidence>
<dbReference type="Proteomes" id="UP000006727">
    <property type="component" value="Chromosome 22"/>
</dbReference>
<dbReference type="EnsemblPlants" id="Pp3c22_8040V3.1">
    <property type="protein sequence ID" value="PAC:32905338.CDS.1"/>
    <property type="gene ID" value="Pp3c22_8040"/>
</dbReference>
<name>A0A2K1IMP8_PHYPA</name>
<reference evidence="2 4" key="1">
    <citation type="journal article" date="2008" name="Science">
        <title>The Physcomitrella genome reveals evolutionary insights into the conquest of land by plants.</title>
        <authorList>
            <person name="Rensing S."/>
            <person name="Lang D."/>
            <person name="Zimmer A."/>
            <person name="Terry A."/>
            <person name="Salamov A."/>
            <person name="Shapiro H."/>
            <person name="Nishiyama T."/>
            <person name="Perroud P.-F."/>
            <person name="Lindquist E."/>
            <person name="Kamisugi Y."/>
            <person name="Tanahashi T."/>
            <person name="Sakakibara K."/>
            <person name="Fujita T."/>
            <person name="Oishi K."/>
            <person name="Shin-I T."/>
            <person name="Kuroki Y."/>
            <person name="Toyoda A."/>
            <person name="Suzuki Y."/>
            <person name="Hashimoto A."/>
            <person name="Yamaguchi K."/>
            <person name="Sugano A."/>
            <person name="Kohara Y."/>
            <person name="Fujiyama A."/>
            <person name="Anterola A."/>
            <person name="Aoki S."/>
            <person name="Ashton N."/>
            <person name="Barbazuk W.B."/>
            <person name="Barker E."/>
            <person name="Bennetzen J."/>
            <person name="Bezanilla M."/>
            <person name="Blankenship R."/>
            <person name="Cho S.H."/>
            <person name="Dutcher S."/>
            <person name="Estelle M."/>
            <person name="Fawcett J.A."/>
            <person name="Gundlach H."/>
            <person name="Hanada K."/>
            <person name="Heyl A."/>
            <person name="Hicks K.A."/>
            <person name="Hugh J."/>
            <person name="Lohr M."/>
            <person name="Mayer K."/>
            <person name="Melkozernov A."/>
            <person name="Murata T."/>
            <person name="Nelson D."/>
            <person name="Pils B."/>
            <person name="Prigge M."/>
            <person name="Reiss B."/>
            <person name="Renner T."/>
            <person name="Rombauts S."/>
            <person name="Rushton P."/>
            <person name="Sanderfoot A."/>
            <person name="Schween G."/>
            <person name="Shiu S.-H."/>
            <person name="Stueber K."/>
            <person name="Theodoulou F.L."/>
            <person name="Tu H."/>
            <person name="Van de Peer Y."/>
            <person name="Verrier P.J."/>
            <person name="Waters E."/>
            <person name="Wood A."/>
            <person name="Yang L."/>
            <person name="Cove D."/>
            <person name="Cuming A."/>
            <person name="Hasebe M."/>
            <person name="Lucas S."/>
            <person name="Mishler D.B."/>
            <person name="Reski R."/>
            <person name="Grigoriev I."/>
            <person name="Quatrano R.S."/>
            <person name="Boore J.L."/>
        </authorList>
    </citation>
    <scope>NUCLEOTIDE SEQUENCE [LARGE SCALE GENOMIC DNA]</scope>
    <source>
        <strain evidence="3 4">cv. Gransden 2004</strain>
    </source>
</reference>
<reference evidence="3" key="3">
    <citation type="submission" date="2020-12" db="UniProtKB">
        <authorList>
            <consortium name="EnsemblPlants"/>
        </authorList>
    </citation>
    <scope>IDENTIFICATION</scope>
</reference>
<evidence type="ECO:0000313" key="3">
    <source>
        <dbReference type="EnsemblPlants" id="PAC:32905338.CDS.1"/>
    </source>
</evidence>
<evidence type="ECO:0000256" key="1">
    <source>
        <dbReference type="SAM" id="MobiDB-lite"/>
    </source>
</evidence>